<keyword evidence="1" id="KW-0732">Signal</keyword>
<accession>A0A2S0HTU0</accession>
<dbReference type="EMBL" id="CP027062">
    <property type="protein sequence ID" value="AVI50087.1"/>
    <property type="molecule type" value="Genomic_DNA"/>
</dbReference>
<sequence length="210" mass="22833">MKKLKLFLPLALIALVVSISLTSCEQREDWRFPELGNGGFIKFVQQPDTWKGSDISDGTSIVKYHIGDDPTTASFDAYVEDPTGNITSVEFWVVGDFTGAPTEAVQFGSTTTFPYNVSFTTADMANLFNVDASVFQAGDFFEFMTVITTDDGKVYISRAAECDCPLEAGDPNGSGTWNGGTIDVVVLQGGDTGDNFLLPAVWYRVKYLAP</sequence>
<dbReference type="RefSeq" id="WP_105214631.1">
    <property type="nucleotide sequence ID" value="NZ_CP027062.1"/>
</dbReference>
<feature type="chain" id="PRO_5015713707" evidence="1">
    <location>
        <begin position="24"/>
        <end position="210"/>
    </location>
</feature>
<dbReference type="Proteomes" id="UP000238442">
    <property type="component" value="Chromosome"/>
</dbReference>
<evidence type="ECO:0000256" key="1">
    <source>
        <dbReference type="SAM" id="SignalP"/>
    </source>
</evidence>
<name>A0A2S0HTU0_9FLAO</name>
<organism evidence="2 3">
    <name type="scientific">Pukyongia salina</name>
    <dbReference type="NCBI Taxonomy" id="2094025"/>
    <lineage>
        <taxon>Bacteria</taxon>
        <taxon>Pseudomonadati</taxon>
        <taxon>Bacteroidota</taxon>
        <taxon>Flavobacteriia</taxon>
        <taxon>Flavobacteriales</taxon>
        <taxon>Flavobacteriaceae</taxon>
        <taxon>Pukyongia</taxon>
    </lineage>
</organism>
<evidence type="ECO:0000313" key="2">
    <source>
        <dbReference type="EMBL" id="AVI50087.1"/>
    </source>
</evidence>
<dbReference type="AlphaFoldDB" id="A0A2S0HTU0"/>
<keyword evidence="3" id="KW-1185">Reference proteome</keyword>
<gene>
    <name evidence="2" type="ORF">C5O00_02435</name>
</gene>
<protein>
    <submittedName>
        <fullName evidence="2">Uncharacterized protein</fullName>
    </submittedName>
</protein>
<evidence type="ECO:0000313" key="3">
    <source>
        <dbReference type="Proteomes" id="UP000238442"/>
    </source>
</evidence>
<dbReference type="KEGG" id="aue:C5O00_02435"/>
<proteinExistence type="predicted"/>
<feature type="signal peptide" evidence="1">
    <location>
        <begin position="1"/>
        <end position="23"/>
    </location>
</feature>
<reference evidence="2 3" key="1">
    <citation type="submission" date="2018-02" db="EMBL/GenBank/DDBJ databases">
        <title>Genomic analysis of the strain RR4-38 isolated from a seawater recirculating aquaculture system.</title>
        <authorList>
            <person name="Kim Y.-S."/>
            <person name="Jang Y.H."/>
            <person name="Kim K.-H."/>
        </authorList>
    </citation>
    <scope>NUCLEOTIDE SEQUENCE [LARGE SCALE GENOMIC DNA]</scope>
    <source>
        <strain evidence="2 3">RR4-38</strain>
    </source>
</reference>
<dbReference type="OrthoDB" id="1433426at2"/>
<dbReference type="PROSITE" id="PS51257">
    <property type="entry name" value="PROKAR_LIPOPROTEIN"/>
    <property type="match status" value="1"/>
</dbReference>